<feature type="domain" description="Phage tail lysozyme" evidence="2">
    <location>
        <begin position="751"/>
        <end position="858"/>
    </location>
</feature>
<dbReference type="EMBL" id="KC310806">
    <property type="protein sequence ID" value="AGK86745.1"/>
    <property type="molecule type" value="Genomic_DNA"/>
</dbReference>
<dbReference type="Proteomes" id="UP000030041">
    <property type="component" value="Segment"/>
</dbReference>
<dbReference type="KEGG" id="vg:22112065"/>
<keyword evidence="4" id="KW-1185">Reference proteome</keyword>
<proteinExistence type="predicted"/>
<name>A0A096VL06_9CAUD</name>
<accession>A0A096VL06</accession>
<evidence type="ECO:0000313" key="4">
    <source>
        <dbReference type="Proteomes" id="UP000030041"/>
    </source>
</evidence>
<gene>
    <name evidence="3" type="ORF">S-CBP2_0039</name>
</gene>
<dbReference type="RefSeq" id="YP_009103147.1">
    <property type="nucleotide sequence ID" value="NC_025455.1"/>
</dbReference>
<dbReference type="GeneID" id="22112065"/>
<evidence type="ECO:0000313" key="3">
    <source>
        <dbReference type="EMBL" id="AGK86745.1"/>
    </source>
</evidence>
<protein>
    <recommendedName>
        <fullName evidence="2">Phage tail lysozyme domain-containing protein</fullName>
    </recommendedName>
</protein>
<dbReference type="InterPro" id="IPR041219">
    <property type="entry name" value="Phage_lysozyme2"/>
</dbReference>
<sequence>MANEHRTVQYRGSDVQRNAYIGVPNGQQALDSDINYQNKQLQRSSEALLQQEAATIRNNERVDRISLSNQRLQLEAMNSRNNAVLKNEQMFGEQQLNNMKLREDQSLQIKQLQIMHQQKSDEFKLLNQRQDTESITRFGVLMLPFSKTLWEQNVKEQDKKAEEMKAHATLDYVLNPNLGEMLRVDQAQYGRLAKQGEASALAAELEKQGLPNDAARIRASNPFYLHTMQEMAALTATNELPDFLNKVVMQAQETGVLTKGDPDFAVKLQAIQYDGLKTFIREKGLTNMNPVVVARYLQGPMLQALAGVSRQYNAENNRVVKEATKSQALGDAMASFSTLTDATEVNKHVSQVYAQGGPEALAELFNGITAQADLLGDNAPVVSLMQHPMMAQRFQGQYAKWEERRIQRAEANLRQQNEDNYKLATAQWDLQVGRANPADLPRLREEFLSQHEGSLSIERYAALEKHVMGTKAVDAGHLQTRVDDVISLGDERDIAQALKNPAITNEMKAQLQKAAQARQKEMDPQAQQALKSAQNLVLGKPLEGLKKQYNTAVNPLFTKQIDAVIKERQDELARRTRIYWAQPNATIEGYQDWLATKNKDLLEAPIQVDQHGRVLELGKMSQVPERTKTIPPTAVVPYKGRNVVWMTESSTREALLKGSYGHINSQQVVVVSPQEVVAIDAQYARTGVYPPEFLALAVRARVRPDELLAHQAAIHGMGGSPSLAPVRSKPGDATTGVSAPGAPLSRATAQQMALSAGLSPRGAIWLATNMMDESSGKPTAVHDGGDGYGLFGHQGGRLENMKAYAAAKGKDISDGTMQVQFALDEIRTRYPEVWRTVTAPNPSLNDLWRASKAWEGFHHSVYEHRFNSLRTALGE</sequence>
<evidence type="ECO:0000256" key="1">
    <source>
        <dbReference type="SAM" id="MobiDB-lite"/>
    </source>
</evidence>
<reference evidence="3 4" key="2">
    <citation type="journal article" date="2015" name="PLoS ONE">
        <title>Comparative Genomic and Phylogenomic Analyses Reveal a Conserved Core Genome Shared by Estuarine and Oceanic Cyanopodoviruses.</title>
        <authorList>
            <person name="Huang S."/>
            <person name="Zhang S."/>
            <person name="Jiao N."/>
            <person name="Chen F."/>
        </authorList>
    </citation>
    <scope>NUCLEOTIDE SEQUENCE [LARGE SCALE GENOMIC DNA]</scope>
</reference>
<evidence type="ECO:0000259" key="2">
    <source>
        <dbReference type="Pfam" id="PF18013"/>
    </source>
</evidence>
<dbReference type="Pfam" id="PF18013">
    <property type="entry name" value="Phage_lysozyme2"/>
    <property type="match status" value="1"/>
</dbReference>
<dbReference type="Gene3D" id="1.10.530.10">
    <property type="match status" value="1"/>
</dbReference>
<reference evidence="4" key="1">
    <citation type="submission" date="2012-12" db="EMBL/GenBank/DDBJ databases">
        <title>Genomics of marine cyanopodoviruses.</title>
        <authorList>
            <person name="Huang S."/>
            <person name="Chen F."/>
        </authorList>
    </citation>
    <scope>NUCLEOTIDE SEQUENCE [LARGE SCALE GENOMIC DNA]</scope>
</reference>
<feature type="region of interest" description="Disordered" evidence="1">
    <location>
        <begin position="719"/>
        <end position="740"/>
    </location>
</feature>
<organism evidence="3 4">
    <name type="scientific">Synechococcus phage S-CBP2</name>
    <dbReference type="NCBI Taxonomy" id="756277"/>
    <lineage>
        <taxon>Viruses</taxon>
        <taxon>Duplodnaviria</taxon>
        <taxon>Heunggongvirae</taxon>
        <taxon>Uroviricota</taxon>
        <taxon>Caudoviricetes</taxon>
        <taxon>Autographivirales</taxon>
        <taxon>Kembevirus</taxon>
        <taxon>Kembevirus SCBP2</taxon>
    </lineage>
</organism>